<proteinExistence type="predicted"/>
<dbReference type="EMBL" id="JAUIRO010000002">
    <property type="protein sequence ID" value="KAK0728779.1"/>
    <property type="molecule type" value="Genomic_DNA"/>
</dbReference>
<dbReference type="Proteomes" id="UP001172101">
    <property type="component" value="Unassembled WGS sequence"/>
</dbReference>
<organism evidence="2 3">
    <name type="scientific">Lasiosphaeria miniovina</name>
    <dbReference type="NCBI Taxonomy" id="1954250"/>
    <lineage>
        <taxon>Eukaryota</taxon>
        <taxon>Fungi</taxon>
        <taxon>Dikarya</taxon>
        <taxon>Ascomycota</taxon>
        <taxon>Pezizomycotina</taxon>
        <taxon>Sordariomycetes</taxon>
        <taxon>Sordariomycetidae</taxon>
        <taxon>Sordariales</taxon>
        <taxon>Lasiosphaeriaceae</taxon>
        <taxon>Lasiosphaeria</taxon>
    </lineage>
</organism>
<dbReference type="PANTHER" id="PTHR24148:SF73">
    <property type="entry name" value="HET DOMAIN PROTEIN (AFU_ORTHOLOGUE AFUA_8G01020)"/>
    <property type="match status" value="1"/>
</dbReference>
<accession>A0AA40E5C3</accession>
<dbReference type="InterPro" id="IPR052895">
    <property type="entry name" value="HetReg/Transcr_Mod"/>
</dbReference>
<sequence>MVTYDFIWIDAICINQNDIGEVNDQVSRMGEIYLRAGRTVVWLPSNALQDPMFRFDLEFGVKSKAFEINNIGIALRETPENNFRPESDFRKVLEIIDTRSEFQEKGTVDLLEAFRLAHYYDSSNGQDKICGLLGICSQLREHVIIDYAKSPATVWTEAGTVLLSLYGLTGLAQVTLGSGLAAFLIFKNYLRNFGRERKSRNLKVFAGGSSSLDTYQSDEGHRWMLYEDTSEPMQLVFWSTLRQDSEQSIRQCDDLTKWHESFCREAGTNIFSFDSLLLSSRDADTHVISQTQSGTDVAVSLTKPRALTANKRLCWTELSRLGLLPREAEEGDLVAIFAGCATPSVVKRQNDEKLAYSMFSPAYIHGVIDEEAHPIS</sequence>
<protein>
    <recommendedName>
        <fullName evidence="1">Heterokaryon incompatibility domain-containing protein</fullName>
    </recommendedName>
</protein>
<dbReference type="Pfam" id="PF06985">
    <property type="entry name" value="HET"/>
    <property type="match status" value="1"/>
</dbReference>
<comment type="caution">
    <text evidence="2">The sequence shown here is derived from an EMBL/GenBank/DDBJ whole genome shotgun (WGS) entry which is preliminary data.</text>
</comment>
<gene>
    <name evidence="2" type="ORF">B0T26DRAFT_673253</name>
</gene>
<keyword evidence="3" id="KW-1185">Reference proteome</keyword>
<dbReference type="AlphaFoldDB" id="A0AA40E5C3"/>
<evidence type="ECO:0000313" key="2">
    <source>
        <dbReference type="EMBL" id="KAK0728779.1"/>
    </source>
</evidence>
<name>A0AA40E5C3_9PEZI</name>
<dbReference type="PANTHER" id="PTHR24148">
    <property type="entry name" value="ANKYRIN REPEAT DOMAIN-CONTAINING PROTEIN 39 HOMOLOG-RELATED"/>
    <property type="match status" value="1"/>
</dbReference>
<dbReference type="RefSeq" id="XP_060301634.1">
    <property type="nucleotide sequence ID" value="XM_060439575.1"/>
</dbReference>
<reference evidence="2" key="1">
    <citation type="submission" date="2023-06" db="EMBL/GenBank/DDBJ databases">
        <title>Genome-scale phylogeny and comparative genomics of the fungal order Sordariales.</title>
        <authorList>
            <consortium name="Lawrence Berkeley National Laboratory"/>
            <person name="Hensen N."/>
            <person name="Bonometti L."/>
            <person name="Westerberg I."/>
            <person name="Brannstrom I.O."/>
            <person name="Guillou S."/>
            <person name="Cros-Aarteil S."/>
            <person name="Calhoun S."/>
            <person name="Haridas S."/>
            <person name="Kuo A."/>
            <person name="Mondo S."/>
            <person name="Pangilinan J."/>
            <person name="Riley R."/>
            <person name="LaButti K."/>
            <person name="Andreopoulos B."/>
            <person name="Lipzen A."/>
            <person name="Chen C."/>
            <person name="Yanf M."/>
            <person name="Daum C."/>
            <person name="Ng V."/>
            <person name="Clum A."/>
            <person name="Steindorff A."/>
            <person name="Ohm R."/>
            <person name="Martin F."/>
            <person name="Silar P."/>
            <person name="Natvig D."/>
            <person name="Lalanne C."/>
            <person name="Gautier V."/>
            <person name="Ament-velasquez S.L."/>
            <person name="Kruys A."/>
            <person name="Hutchinson M.I."/>
            <person name="Powell A.J."/>
            <person name="Barry K."/>
            <person name="Miller A.N."/>
            <person name="Grigoriev I.V."/>
            <person name="Debuchy R."/>
            <person name="Gladieux P."/>
            <person name="Thoren M.H."/>
            <person name="Johannesson H."/>
        </authorList>
    </citation>
    <scope>NUCLEOTIDE SEQUENCE</scope>
    <source>
        <strain evidence="2">SMH2392-1A</strain>
    </source>
</reference>
<dbReference type="InterPro" id="IPR010730">
    <property type="entry name" value="HET"/>
</dbReference>
<evidence type="ECO:0000313" key="3">
    <source>
        <dbReference type="Proteomes" id="UP001172101"/>
    </source>
</evidence>
<dbReference type="GeneID" id="85322845"/>
<evidence type="ECO:0000259" key="1">
    <source>
        <dbReference type="Pfam" id="PF06985"/>
    </source>
</evidence>
<feature type="domain" description="Heterokaryon incompatibility" evidence="1">
    <location>
        <begin position="4"/>
        <end position="48"/>
    </location>
</feature>